<dbReference type="GO" id="GO:0005886">
    <property type="term" value="C:plasma membrane"/>
    <property type="evidence" value="ECO:0007669"/>
    <property type="project" value="UniProtKB-SubCell"/>
</dbReference>
<dbReference type="InterPro" id="IPR036179">
    <property type="entry name" value="Ig-like_dom_sf"/>
</dbReference>
<dbReference type="InterPro" id="IPR003599">
    <property type="entry name" value="Ig_sub"/>
</dbReference>
<protein>
    <recommendedName>
        <fullName evidence="12">T-cell immunoreceptor with Ig and ITIM domains</fullName>
    </recommendedName>
    <alternativeName>
        <fullName evidence="13">V-set and transmembrane domain-containing protein 3</fullName>
    </alternativeName>
</protein>
<feature type="domain" description="Ig-like" evidence="16">
    <location>
        <begin position="89"/>
        <end position="179"/>
    </location>
</feature>
<dbReference type="InterPro" id="IPR042948">
    <property type="entry name" value="TIGIT"/>
</dbReference>
<keyword evidence="9" id="KW-0393">Immunoglobulin domain</keyword>
<evidence type="ECO:0000256" key="1">
    <source>
        <dbReference type="ARBA" id="ARBA00004251"/>
    </source>
</evidence>
<dbReference type="Ensembl" id="ENSBMST00010001541.1">
    <property type="protein sequence ID" value="ENSBMSP00010001391.1"/>
    <property type="gene ID" value="ENSBMSG00010001066.1"/>
</dbReference>
<organism evidence="17">
    <name type="scientific">Balaenoptera musculus</name>
    <name type="common">Blue whale</name>
    <dbReference type="NCBI Taxonomy" id="9771"/>
    <lineage>
        <taxon>Eukaryota</taxon>
        <taxon>Metazoa</taxon>
        <taxon>Chordata</taxon>
        <taxon>Craniata</taxon>
        <taxon>Vertebrata</taxon>
        <taxon>Euteleostomi</taxon>
        <taxon>Mammalia</taxon>
        <taxon>Eutheria</taxon>
        <taxon>Laurasiatheria</taxon>
        <taxon>Artiodactyla</taxon>
        <taxon>Whippomorpha</taxon>
        <taxon>Cetacea</taxon>
        <taxon>Mysticeti</taxon>
        <taxon>Balaenopteridae</taxon>
        <taxon>Balaenoptera</taxon>
    </lineage>
</organism>
<comment type="subunit">
    <text evidence="11">Homodimer in cis; binds with high affinity to PVR, forming a heterotetrameric assembly of two TIGIT and two PVR molecules. Binds with lower affinity to NECTIN2 and NECTIN3. Interacts with GRB2. Interacts with NECTIN4.</text>
</comment>
<dbReference type="PANTHER" id="PTHR47734:SF1">
    <property type="entry name" value="T-CELL IMMUNORECEPTOR WITH IG AND ITIM DOMAINS"/>
    <property type="match status" value="1"/>
</dbReference>
<keyword evidence="5 15" id="KW-1133">Transmembrane helix</keyword>
<gene>
    <name evidence="17" type="primary">TIGIT</name>
</gene>
<sequence length="313" mass="33942">MCFLHGLSCGSPCAVCALVVSFIFDVVFAELGFSETFSPQRLSFTLPSAVGQFRWQKRPRRLPVGPLGRSMRWCLLLLWAQGLRPARLPASGAVTGRIVTTGNISAEEGGSVTLQCHLSSTTAKVTQVNWKQQDQVLAIHHASLGWHIDPAFMERTVPGPNLGLTLQSLTRNDTGEYICVYHTYPDGIYKGTLFLEVLQSPVAEHSAGFQIPLLGAMATVLAVIGTAVIVVVTLARKNSLRIRSAEGGLGRRPSEQEEWRPSVLSSPGSCVRADAGLCREQPGEDRAEPEPHDYSNVLSYRSLASFSVPAEKG</sequence>
<name>A0A8C0C945_BALMU</name>
<dbReference type="GO" id="GO:0050868">
    <property type="term" value="P:negative regulation of T cell activation"/>
    <property type="evidence" value="ECO:0007669"/>
    <property type="project" value="Ensembl"/>
</dbReference>
<evidence type="ECO:0000256" key="12">
    <source>
        <dbReference type="ARBA" id="ARBA00068460"/>
    </source>
</evidence>
<dbReference type="GO" id="GO:0032733">
    <property type="term" value="P:positive regulation of interleukin-10 production"/>
    <property type="evidence" value="ECO:0007669"/>
    <property type="project" value="Ensembl"/>
</dbReference>
<evidence type="ECO:0000256" key="6">
    <source>
        <dbReference type="ARBA" id="ARBA00023136"/>
    </source>
</evidence>
<dbReference type="Gene3D" id="2.60.40.10">
    <property type="entry name" value="Immunoglobulins"/>
    <property type="match status" value="1"/>
</dbReference>
<evidence type="ECO:0000256" key="3">
    <source>
        <dbReference type="ARBA" id="ARBA00022692"/>
    </source>
</evidence>
<evidence type="ECO:0000256" key="8">
    <source>
        <dbReference type="ARBA" id="ARBA00023180"/>
    </source>
</evidence>
<evidence type="ECO:0000256" key="13">
    <source>
        <dbReference type="ARBA" id="ARBA00079912"/>
    </source>
</evidence>
<evidence type="ECO:0000256" key="10">
    <source>
        <dbReference type="ARBA" id="ARBA00059118"/>
    </source>
</evidence>
<dbReference type="GO" id="GO:0042802">
    <property type="term" value="F:identical protein binding"/>
    <property type="evidence" value="ECO:0007669"/>
    <property type="project" value="Ensembl"/>
</dbReference>
<keyword evidence="4" id="KW-0732">Signal</keyword>
<dbReference type="AlphaFoldDB" id="A0A8C0C945"/>
<feature type="transmembrane region" description="Helical" evidence="15">
    <location>
        <begin position="213"/>
        <end position="235"/>
    </location>
</feature>
<comment type="subcellular location">
    <subcellularLocation>
        <location evidence="1">Cell membrane</location>
        <topology evidence="1">Single-pass type I membrane protein</topology>
    </subcellularLocation>
</comment>
<dbReference type="GeneTree" id="ENSGT00390000012671"/>
<keyword evidence="7" id="KW-1015">Disulfide bond</keyword>
<evidence type="ECO:0000256" key="11">
    <source>
        <dbReference type="ARBA" id="ARBA00062443"/>
    </source>
</evidence>
<proteinExistence type="predicted"/>
<dbReference type="SUPFAM" id="SSF48726">
    <property type="entry name" value="Immunoglobulin"/>
    <property type="match status" value="1"/>
</dbReference>
<evidence type="ECO:0000256" key="15">
    <source>
        <dbReference type="SAM" id="Phobius"/>
    </source>
</evidence>
<reference evidence="17" key="1">
    <citation type="submission" date="2023-09" db="UniProtKB">
        <authorList>
            <consortium name="Ensembl"/>
        </authorList>
    </citation>
    <scope>IDENTIFICATION</scope>
</reference>
<dbReference type="OMA" id="TSTWFQI"/>
<evidence type="ECO:0000256" key="14">
    <source>
        <dbReference type="SAM" id="MobiDB-lite"/>
    </source>
</evidence>
<dbReference type="GO" id="GO:0005102">
    <property type="term" value="F:signaling receptor binding"/>
    <property type="evidence" value="ECO:0007669"/>
    <property type="project" value="Ensembl"/>
</dbReference>
<keyword evidence="6 15" id="KW-0472">Membrane</keyword>
<dbReference type="GO" id="GO:0038023">
    <property type="term" value="F:signaling receptor activity"/>
    <property type="evidence" value="ECO:0007669"/>
    <property type="project" value="Ensembl"/>
</dbReference>
<dbReference type="GO" id="GO:0042267">
    <property type="term" value="P:natural killer cell mediated cytotoxicity"/>
    <property type="evidence" value="ECO:0007669"/>
    <property type="project" value="Ensembl"/>
</dbReference>
<dbReference type="GO" id="GO:0009986">
    <property type="term" value="C:cell surface"/>
    <property type="evidence" value="ECO:0007669"/>
    <property type="project" value="Ensembl"/>
</dbReference>
<dbReference type="GO" id="GO:0032695">
    <property type="term" value="P:negative regulation of interleukin-12 production"/>
    <property type="evidence" value="ECO:0007669"/>
    <property type="project" value="Ensembl"/>
</dbReference>
<evidence type="ECO:0000313" key="17">
    <source>
        <dbReference type="Ensembl" id="ENSBMSP00010001391.1"/>
    </source>
</evidence>
<accession>A0A8C0C945</accession>
<evidence type="ECO:0000256" key="4">
    <source>
        <dbReference type="ARBA" id="ARBA00022729"/>
    </source>
</evidence>
<dbReference type="SMART" id="SM00406">
    <property type="entry name" value="IGv"/>
    <property type="match status" value="1"/>
</dbReference>
<comment type="function">
    <text evidence="10">Inhibitory receptor that plays a role in the modulation of immune responses. Suppresses T-cell activation by promoting the generation of mature immunoregulatory dendritic cells. Upon binding to its ligands PVR/CD155 or NECTIN2/CD112, which are expressed on antigen-presenting cells, sends inhibitory signals to the T-cell or NK cell. Mechanistically, interaction with ligand leads to phosphorylation of the cytoplasmic tail by Src family tyrosine kinases such as FYN or LCK, allowing subsequent binding to adapter GRB2 and SHIP1/INPP5D. In turn, inhibits PI3K and MAPK signaling cascades. In addition, associates with beta-arrestin-2/ARRB2 to recruit SHIP1/INPP5D that suppresses autoubiquitination of TRAF6 and subsequently inhibits NF-kappa-B signaling pathway. Also acts as a receptor for NECTIN4 to inhibit NK cell cytotoxicity.</text>
</comment>
<evidence type="ECO:0000256" key="2">
    <source>
        <dbReference type="ARBA" id="ARBA00022475"/>
    </source>
</evidence>
<dbReference type="InterPro" id="IPR013783">
    <property type="entry name" value="Ig-like_fold"/>
</dbReference>
<dbReference type="SMART" id="SM00409">
    <property type="entry name" value="IG"/>
    <property type="match status" value="1"/>
</dbReference>
<keyword evidence="8" id="KW-0325">Glycoprotein</keyword>
<dbReference type="InterPro" id="IPR007110">
    <property type="entry name" value="Ig-like_dom"/>
</dbReference>
<dbReference type="FunFam" id="2.60.40.10:FF:001182">
    <property type="entry name" value="T-cell immunoreceptor with Ig and ITIM domains"/>
    <property type="match status" value="1"/>
</dbReference>
<dbReference type="PANTHER" id="PTHR47734">
    <property type="entry name" value="T-CELL IMMUNORECEPTOR WITH IG AND ITIM DOMAINS PROTEIN, TIGIT"/>
    <property type="match status" value="1"/>
</dbReference>
<dbReference type="GO" id="GO:0045953">
    <property type="term" value="P:negative regulation of natural killer cell mediated cytotoxicity"/>
    <property type="evidence" value="ECO:0007669"/>
    <property type="project" value="Ensembl"/>
</dbReference>
<dbReference type="InterPro" id="IPR013106">
    <property type="entry name" value="Ig_V-set"/>
</dbReference>
<evidence type="ECO:0000256" key="7">
    <source>
        <dbReference type="ARBA" id="ARBA00023157"/>
    </source>
</evidence>
<feature type="region of interest" description="Disordered" evidence="14">
    <location>
        <begin position="247"/>
        <end position="295"/>
    </location>
</feature>
<keyword evidence="2" id="KW-1003">Cell membrane</keyword>
<keyword evidence="3 15" id="KW-0812">Transmembrane</keyword>
<evidence type="ECO:0000259" key="16">
    <source>
        <dbReference type="PROSITE" id="PS50835"/>
    </source>
</evidence>
<feature type="compositionally biased region" description="Basic and acidic residues" evidence="14">
    <location>
        <begin position="281"/>
        <end position="293"/>
    </location>
</feature>
<evidence type="ECO:0000256" key="9">
    <source>
        <dbReference type="ARBA" id="ARBA00023319"/>
    </source>
</evidence>
<dbReference type="PROSITE" id="PS50835">
    <property type="entry name" value="IG_LIKE"/>
    <property type="match status" value="1"/>
</dbReference>
<evidence type="ECO:0000256" key="5">
    <source>
        <dbReference type="ARBA" id="ARBA00022989"/>
    </source>
</evidence>
<dbReference type="Pfam" id="PF07686">
    <property type="entry name" value="V-set"/>
    <property type="match status" value="1"/>
</dbReference>